<dbReference type="Proteomes" id="UP000077202">
    <property type="component" value="Unassembled WGS sequence"/>
</dbReference>
<dbReference type="AlphaFoldDB" id="A0A176VSQ3"/>
<feature type="compositionally biased region" description="Basic residues" evidence="1">
    <location>
        <begin position="143"/>
        <end position="152"/>
    </location>
</feature>
<reference evidence="2" key="1">
    <citation type="submission" date="2016-03" db="EMBL/GenBank/DDBJ databases">
        <title>Mechanisms controlling the formation of the plant cell surface in tip-growing cells are functionally conserved among land plants.</title>
        <authorList>
            <person name="Honkanen S."/>
            <person name="Jones V.A."/>
            <person name="Morieri G."/>
            <person name="Champion C."/>
            <person name="Hetherington A.J."/>
            <person name="Kelly S."/>
            <person name="Saint-Marcoux D."/>
            <person name="Proust H."/>
            <person name="Prescott H."/>
            <person name="Dolan L."/>
        </authorList>
    </citation>
    <scope>NUCLEOTIDE SEQUENCE [LARGE SCALE GENOMIC DNA]</scope>
    <source>
        <tissue evidence="2">Whole gametophyte</tissue>
    </source>
</reference>
<evidence type="ECO:0000256" key="1">
    <source>
        <dbReference type="SAM" id="MobiDB-lite"/>
    </source>
</evidence>
<organism evidence="2 3">
    <name type="scientific">Marchantia polymorpha subsp. ruderalis</name>
    <dbReference type="NCBI Taxonomy" id="1480154"/>
    <lineage>
        <taxon>Eukaryota</taxon>
        <taxon>Viridiplantae</taxon>
        <taxon>Streptophyta</taxon>
        <taxon>Embryophyta</taxon>
        <taxon>Marchantiophyta</taxon>
        <taxon>Marchantiopsida</taxon>
        <taxon>Marchantiidae</taxon>
        <taxon>Marchantiales</taxon>
        <taxon>Marchantiaceae</taxon>
        <taxon>Marchantia</taxon>
    </lineage>
</organism>
<feature type="region of interest" description="Disordered" evidence="1">
    <location>
        <begin position="130"/>
        <end position="152"/>
    </location>
</feature>
<gene>
    <name evidence="2" type="ORF">AXG93_1660s1400</name>
</gene>
<name>A0A176VSQ3_MARPO</name>
<proteinExistence type="predicted"/>
<comment type="caution">
    <text evidence="2">The sequence shown here is derived from an EMBL/GenBank/DDBJ whole genome shotgun (WGS) entry which is preliminary data.</text>
</comment>
<accession>A0A176VSQ3</accession>
<keyword evidence="3" id="KW-1185">Reference proteome</keyword>
<evidence type="ECO:0000313" key="2">
    <source>
        <dbReference type="EMBL" id="OAE23381.1"/>
    </source>
</evidence>
<evidence type="ECO:0000313" key="3">
    <source>
        <dbReference type="Proteomes" id="UP000077202"/>
    </source>
</evidence>
<feature type="region of interest" description="Disordered" evidence="1">
    <location>
        <begin position="218"/>
        <end position="258"/>
    </location>
</feature>
<protein>
    <submittedName>
        <fullName evidence="2">Uncharacterized protein</fullName>
    </submittedName>
</protein>
<sequence>MTGPKVIASASIVGKKMWVGWQGRAGQGREVKGRAGEGQSGRIGPSSSIDERSCSREFLSLSGRCRCQAEMVTREEAGKAQIVGTFESRKESCAACLPLSGSWGRARETEKEARKGRRCMSPWCWGREGEREVGGTGSSSSTRKGKARKRHSKAKQILLLVEGKGTGREGGRKEARLDARPWALLLAGWLPCLYQALEGTTFVWSFPGGVTKLLQPKPIPGLDRPYLEKRQKTRKKKRGEEKREKGKRATYATAEVLR</sequence>
<dbReference type="EMBL" id="LVLJ01002842">
    <property type="protein sequence ID" value="OAE23381.1"/>
    <property type="molecule type" value="Genomic_DNA"/>
</dbReference>
<feature type="region of interest" description="Disordered" evidence="1">
    <location>
        <begin position="24"/>
        <end position="49"/>
    </location>
</feature>